<organism evidence="1 2">
    <name type="scientific">Streptomyces albireticuli</name>
    <dbReference type="NCBI Taxonomy" id="1940"/>
    <lineage>
        <taxon>Bacteria</taxon>
        <taxon>Bacillati</taxon>
        <taxon>Actinomycetota</taxon>
        <taxon>Actinomycetes</taxon>
        <taxon>Kitasatosporales</taxon>
        <taxon>Streptomycetaceae</taxon>
        <taxon>Streptomyces</taxon>
    </lineage>
</organism>
<dbReference type="AlphaFoldDB" id="A0A2A2D891"/>
<sequence length="381" mass="41825">MPFITVQNQLYNALIEGLGQSSHTFQILQPAAPITPESGDRFLWSFLNNIPPFSLDQNYTQSGGNQLFSDYKGVLSALRPATKVDIKQEIGQENFENFVRYLQSLRPIPPANQFPDIFFNWAMVYAPDVAQQGASAYAAIILDPIGGAQQSLMPYMQRPPAPPDWVRGYDALVQDLSQAPRRAFEMRSTSTSSDVSRTWSSGRRSVLFGLWRSSESTERLSEHFSQSELTVRASFGHLLSFQTNAGAWYSSSALGTAYTKKGDPPWRSGSAITWDNTFGASGNIQRVAINLLVADTMEISVTARTLFGNQDQQIIRGNAGLGLWPFYNGSGEYGIKTTTQFSESGGTTITTTSSPGVPVLIGVNVLPIGRFLGYTSAARER</sequence>
<dbReference type="EMBL" id="NSJV01000223">
    <property type="protein sequence ID" value="PAU48693.1"/>
    <property type="molecule type" value="Genomic_DNA"/>
</dbReference>
<protein>
    <submittedName>
        <fullName evidence="1">Uncharacterized protein</fullName>
    </submittedName>
</protein>
<gene>
    <name evidence="1" type="ORF">CK936_11600</name>
</gene>
<keyword evidence="2" id="KW-1185">Reference proteome</keyword>
<dbReference type="Proteomes" id="UP000218944">
    <property type="component" value="Unassembled WGS sequence"/>
</dbReference>
<comment type="caution">
    <text evidence="1">The sequence shown here is derived from an EMBL/GenBank/DDBJ whole genome shotgun (WGS) entry which is preliminary data.</text>
</comment>
<proteinExistence type="predicted"/>
<reference evidence="1 2" key="1">
    <citation type="submission" date="2017-08" db="EMBL/GenBank/DDBJ databases">
        <title>Genome sequence of Streptomyces albireticuli NRRL B-1670.</title>
        <authorList>
            <person name="Graham D.E."/>
            <person name="Mahan K.M."/>
            <person name="Klingeman D.M."/>
            <person name="Hettich R.L."/>
            <person name="Parry R.J."/>
            <person name="Spain J.C."/>
        </authorList>
    </citation>
    <scope>NUCLEOTIDE SEQUENCE [LARGE SCALE GENOMIC DNA]</scope>
    <source>
        <strain evidence="1 2">NRRL B-1670</strain>
    </source>
</reference>
<accession>A0A2A2D891</accession>
<evidence type="ECO:0000313" key="2">
    <source>
        <dbReference type="Proteomes" id="UP000218944"/>
    </source>
</evidence>
<evidence type="ECO:0000313" key="1">
    <source>
        <dbReference type="EMBL" id="PAU48693.1"/>
    </source>
</evidence>
<name>A0A2A2D891_9ACTN</name>